<name>A0A3L6RV01_PANMI</name>
<evidence type="ECO:0000313" key="2">
    <source>
        <dbReference type="EMBL" id="RLN09629.1"/>
    </source>
</evidence>
<dbReference type="AlphaFoldDB" id="A0A3L6RV01"/>
<reference evidence="3" key="1">
    <citation type="journal article" date="2019" name="Nat. Commun.">
        <title>The genome of broomcorn millet.</title>
        <authorList>
            <person name="Zou C."/>
            <person name="Miki D."/>
            <person name="Li D."/>
            <person name="Tang Q."/>
            <person name="Xiao L."/>
            <person name="Rajput S."/>
            <person name="Deng P."/>
            <person name="Jia W."/>
            <person name="Huang R."/>
            <person name="Zhang M."/>
            <person name="Sun Y."/>
            <person name="Hu J."/>
            <person name="Fu X."/>
            <person name="Schnable P.S."/>
            <person name="Li F."/>
            <person name="Zhang H."/>
            <person name="Feng B."/>
            <person name="Zhu X."/>
            <person name="Liu R."/>
            <person name="Schnable J.C."/>
            <person name="Zhu J.-K."/>
            <person name="Zhang H."/>
        </authorList>
    </citation>
    <scope>NUCLEOTIDE SEQUENCE [LARGE SCALE GENOMIC DNA]</scope>
</reference>
<evidence type="ECO:0000313" key="3">
    <source>
        <dbReference type="Proteomes" id="UP000275267"/>
    </source>
</evidence>
<dbReference type="EMBL" id="PQIB02000007">
    <property type="protein sequence ID" value="RLN09629.1"/>
    <property type="molecule type" value="Genomic_DNA"/>
</dbReference>
<accession>A0A3L6RV01</accession>
<comment type="caution">
    <text evidence="2">The sequence shown here is derived from an EMBL/GenBank/DDBJ whole genome shotgun (WGS) entry which is preliminary data.</text>
</comment>
<dbReference type="OrthoDB" id="693051at2759"/>
<protein>
    <recommendedName>
        <fullName evidence="4">No apical meristem-associated C-terminal domain-containing protein</fullName>
    </recommendedName>
</protein>
<organism evidence="2 3">
    <name type="scientific">Panicum miliaceum</name>
    <name type="common">Proso millet</name>
    <name type="synonym">Broomcorn millet</name>
    <dbReference type="NCBI Taxonomy" id="4540"/>
    <lineage>
        <taxon>Eukaryota</taxon>
        <taxon>Viridiplantae</taxon>
        <taxon>Streptophyta</taxon>
        <taxon>Embryophyta</taxon>
        <taxon>Tracheophyta</taxon>
        <taxon>Spermatophyta</taxon>
        <taxon>Magnoliopsida</taxon>
        <taxon>Liliopsida</taxon>
        <taxon>Poales</taxon>
        <taxon>Poaceae</taxon>
        <taxon>PACMAD clade</taxon>
        <taxon>Panicoideae</taxon>
        <taxon>Panicodae</taxon>
        <taxon>Paniceae</taxon>
        <taxon>Panicinae</taxon>
        <taxon>Panicum</taxon>
        <taxon>Panicum sect. Panicum</taxon>
    </lineage>
</organism>
<gene>
    <name evidence="2" type="ORF">C2845_PM11G22190</name>
</gene>
<dbReference type="Proteomes" id="UP000275267">
    <property type="component" value="Unassembled WGS sequence"/>
</dbReference>
<evidence type="ECO:0000256" key="1">
    <source>
        <dbReference type="SAM" id="MobiDB-lite"/>
    </source>
</evidence>
<evidence type="ECO:0008006" key="4">
    <source>
        <dbReference type="Google" id="ProtNLM"/>
    </source>
</evidence>
<keyword evidence="3" id="KW-1185">Reference proteome</keyword>
<feature type="compositionally biased region" description="Low complexity" evidence="1">
    <location>
        <begin position="54"/>
        <end position="64"/>
    </location>
</feature>
<feature type="region of interest" description="Disordered" evidence="1">
    <location>
        <begin position="23"/>
        <end position="72"/>
    </location>
</feature>
<sequence length="144" mass="15760">MPPYPPFGGFHHSNPYEANYNFSPRAFGRGGPSEGGQSSWSVEPMAFGLGGAGSSPASPISPAPQNNNEGVSTQMRLYYEAVEKKAEAMKLAAESQEKAAKEKAKTDLLSKYLDLMAVDTSGYDDARRQRHESVLKYMEMQLFS</sequence>
<proteinExistence type="predicted"/>